<gene>
    <name evidence="2" type="ORF">HERI1096_LOCUS12557</name>
</gene>
<sequence length="109" mass="11498">MRHLMAWASDARKKLAKGSPAALLIASEIAQMSLGDSPTARRSKALGIEFAANSALVGRGDFEEGVSCAVGTKRGERPRWEHANIAAAAADPKVCEILELVSNAEPLTL</sequence>
<dbReference type="Pfam" id="PF16113">
    <property type="entry name" value="ECH_2"/>
    <property type="match status" value="1"/>
</dbReference>
<evidence type="ECO:0000313" key="2">
    <source>
        <dbReference type="EMBL" id="CAE0111897.1"/>
    </source>
</evidence>
<proteinExistence type="predicted"/>
<feature type="domain" description="Enoyl-CoA hydratase/isomerase" evidence="1">
    <location>
        <begin position="6"/>
        <end position="89"/>
    </location>
</feature>
<evidence type="ECO:0000259" key="1">
    <source>
        <dbReference type="Pfam" id="PF16113"/>
    </source>
</evidence>
<organism evidence="2">
    <name type="scientific">Haptolina ericina</name>
    <dbReference type="NCBI Taxonomy" id="156174"/>
    <lineage>
        <taxon>Eukaryota</taxon>
        <taxon>Haptista</taxon>
        <taxon>Haptophyta</taxon>
        <taxon>Prymnesiophyceae</taxon>
        <taxon>Prymnesiales</taxon>
        <taxon>Prymnesiaceae</taxon>
        <taxon>Haptolina</taxon>
    </lineage>
</organism>
<dbReference type="Gene3D" id="3.90.226.10">
    <property type="entry name" value="2-enoyl-CoA Hydratase, Chain A, domain 1"/>
    <property type="match status" value="1"/>
</dbReference>
<accession>A0A7S3EYC1</accession>
<dbReference type="InterPro" id="IPR045004">
    <property type="entry name" value="ECH_dom"/>
</dbReference>
<reference evidence="2" key="1">
    <citation type="submission" date="2021-01" db="EMBL/GenBank/DDBJ databases">
        <authorList>
            <person name="Corre E."/>
            <person name="Pelletier E."/>
            <person name="Niang G."/>
            <person name="Scheremetjew M."/>
            <person name="Finn R."/>
            <person name="Kale V."/>
            <person name="Holt S."/>
            <person name="Cochrane G."/>
            <person name="Meng A."/>
            <person name="Brown T."/>
            <person name="Cohen L."/>
        </authorList>
    </citation>
    <scope>NUCLEOTIDE SEQUENCE</scope>
    <source>
        <strain evidence="2">CCMP281</strain>
    </source>
</reference>
<dbReference type="EMBL" id="HBHX01022559">
    <property type="protein sequence ID" value="CAE0111897.1"/>
    <property type="molecule type" value="Transcribed_RNA"/>
</dbReference>
<dbReference type="AlphaFoldDB" id="A0A7S3EYC1"/>
<name>A0A7S3EYC1_9EUKA</name>
<protein>
    <recommendedName>
        <fullName evidence="1">Enoyl-CoA hydratase/isomerase domain-containing protein</fullName>
    </recommendedName>
</protein>